<name>A0A8S5RN32_9VIRU</name>
<reference evidence="2" key="1">
    <citation type="journal article" date="2021" name="Proc. Natl. Acad. Sci. U.S.A.">
        <title>A Catalog of Tens of Thousands of Viruses from Human Metagenomes Reveals Hidden Associations with Chronic Diseases.</title>
        <authorList>
            <person name="Tisza M.J."/>
            <person name="Buck C.B."/>
        </authorList>
    </citation>
    <scope>NUCLEOTIDE SEQUENCE</scope>
    <source>
        <strain evidence="2">CtusH3</strain>
    </source>
</reference>
<feature type="region of interest" description="Disordered" evidence="1">
    <location>
        <begin position="115"/>
        <end position="140"/>
    </location>
</feature>
<sequence length="205" mass="21229">MILETYQEQQAIVQPDPPGQSFATVGTVYEDGIALIFNGAETESLKHYKCNTAVRFAAGQRVRIIEDSGTYVVEYPVGAPAQSIYADSAARAAYASEAGYAESAGKAATATKADTAASAGSADTAKSAETAETAKSAESAETAAQAENAAAAETAKNADFATRAGQVDNLAGNYADLVFSYSTQGTLLVRTTRDSQWTKLTGSVV</sequence>
<organism evidence="2">
    <name type="scientific">virus sp. ctusH3</name>
    <dbReference type="NCBI Taxonomy" id="2825826"/>
    <lineage>
        <taxon>Viruses</taxon>
    </lineage>
</organism>
<dbReference type="EMBL" id="BK059124">
    <property type="protein sequence ID" value="DAE32579.1"/>
    <property type="molecule type" value="Genomic_DNA"/>
</dbReference>
<protein>
    <submittedName>
        <fullName evidence="2">Uncharacterized protein</fullName>
    </submittedName>
</protein>
<accession>A0A8S5RN32</accession>
<proteinExistence type="predicted"/>
<evidence type="ECO:0000313" key="2">
    <source>
        <dbReference type="EMBL" id="DAE32579.1"/>
    </source>
</evidence>
<evidence type="ECO:0000256" key="1">
    <source>
        <dbReference type="SAM" id="MobiDB-lite"/>
    </source>
</evidence>